<keyword evidence="2" id="KW-1185">Reference proteome</keyword>
<gene>
    <name evidence="1" type="ORF">CEXT_135081</name>
</gene>
<sequence>MQFSFSQAAAAPEIYFYDYFLSLIPPRSLMPTSPSRLQSQREVFHQSVVAICGRGREKILVAGRCAGMHVSITSGEGEKLFIPQFFVAEEREELHRNLLPVR</sequence>
<evidence type="ECO:0000313" key="1">
    <source>
        <dbReference type="EMBL" id="GIY58604.1"/>
    </source>
</evidence>
<accession>A0AAV4ULL3</accession>
<dbReference type="Proteomes" id="UP001054945">
    <property type="component" value="Unassembled WGS sequence"/>
</dbReference>
<proteinExistence type="predicted"/>
<name>A0AAV4ULL3_CAEEX</name>
<reference evidence="1 2" key="1">
    <citation type="submission" date="2021-06" db="EMBL/GenBank/DDBJ databases">
        <title>Caerostris extrusa draft genome.</title>
        <authorList>
            <person name="Kono N."/>
            <person name="Arakawa K."/>
        </authorList>
    </citation>
    <scope>NUCLEOTIDE SEQUENCE [LARGE SCALE GENOMIC DNA]</scope>
</reference>
<protein>
    <submittedName>
        <fullName evidence="1">Uncharacterized protein</fullName>
    </submittedName>
</protein>
<evidence type="ECO:0000313" key="2">
    <source>
        <dbReference type="Proteomes" id="UP001054945"/>
    </source>
</evidence>
<dbReference type="AlphaFoldDB" id="A0AAV4ULL3"/>
<organism evidence="1 2">
    <name type="scientific">Caerostris extrusa</name>
    <name type="common">Bark spider</name>
    <name type="synonym">Caerostris bankana</name>
    <dbReference type="NCBI Taxonomy" id="172846"/>
    <lineage>
        <taxon>Eukaryota</taxon>
        <taxon>Metazoa</taxon>
        <taxon>Ecdysozoa</taxon>
        <taxon>Arthropoda</taxon>
        <taxon>Chelicerata</taxon>
        <taxon>Arachnida</taxon>
        <taxon>Araneae</taxon>
        <taxon>Araneomorphae</taxon>
        <taxon>Entelegynae</taxon>
        <taxon>Araneoidea</taxon>
        <taxon>Araneidae</taxon>
        <taxon>Caerostris</taxon>
    </lineage>
</organism>
<dbReference type="EMBL" id="BPLR01013082">
    <property type="protein sequence ID" value="GIY58604.1"/>
    <property type="molecule type" value="Genomic_DNA"/>
</dbReference>
<comment type="caution">
    <text evidence="1">The sequence shown here is derived from an EMBL/GenBank/DDBJ whole genome shotgun (WGS) entry which is preliminary data.</text>
</comment>